<proteinExistence type="predicted"/>
<dbReference type="AlphaFoldDB" id="A0A0E9U6P6"/>
<name>A0A0E9U6P6_ANGAN</name>
<organism evidence="1">
    <name type="scientific">Anguilla anguilla</name>
    <name type="common">European freshwater eel</name>
    <name type="synonym">Muraena anguilla</name>
    <dbReference type="NCBI Taxonomy" id="7936"/>
    <lineage>
        <taxon>Eukaryota</taxon>
        <taxon>Metazoa</taxon>
        <taxon>Chordata</taxon>
        <taxon>Craniata</taxon>
        <taxon>Vertebrata</taxon>
        <taxon>Euteleostomi</taxon>
        <taxon>Actinopterygii</taxon>
        <taxon>Neopterygii</taxon>
        <taxon>Teleostei</taxon>
        <taxon>Anguilliformes</taxon>
        <taxon>Anguillidae</taxon>
        <taxon>Anguilla</taxon>
    </lineage>
</organism>
<evidence type="ECO:0000313" key="1">
    <source>
        <dbReference type="EMBL" id="JAH61589.1"/>
    </source>
</evidence>
<dbReference type="EMBL" id="GBXM01046988">
    <property type="protein sequence ID" value="JAH61589.1"/>
    <property type="molecule type" value="Transcribed_RNA"/>
</dbReference>
<reference evidence="1" key="2">
    <citation type="journal article" date="2015" name="Fish Shellfish Immunol.">
        <title>Early steps in the European eel (Anguilla anguilla)-Vibrio vulnificus interaction in the gills: Role of the RtxA13 toxin.</title>
        <authorList>
            <person name="Callol A."/>
            <person name="Pajuelo D."/>
            <person name="Ebbesson L."/>
            <person name="Teles M."/>
            <person name="MacKenzie S."/>
            <person name="Amaro C."/>
        </authorList>
    </citation>
    <scope>NUCLEOTIDE SEQUENCE</scope>
</reference>
<reference evidence="1" key="1">
    <citation type="submission" date="2014-11" db="EMBL/GenBank/DDBJ databases">
        <authorList>
            <person name="Amaro Gonzalez C."/>
        </authorList>
    </citation>
    <scope>NUCLEOTIDE SEQUENCE</scope>
</reference>
<protein>
    <submittedName>
        <fullName evidence="1">Uncharacterized protein</fullName>
    </submittedName>
</protein>
<accession>A0A0E9U6P6</accession>
<sequence>MKYEISCESSELVIIKKQVLFLLR</sequence>